<feature type="transmembrane region" description="Helical" evidence="8">
    <location>
        <begin position="20"/>
        <end position="39"/>
    </location>
</feature>
<gene>
    <name evidence="10" type="ORF">Cpap_0289</name>
</gene>
<comment type="subcellular location">
    <subcellularLocation>
        <location evidence="1">Cell membrane</location>
        <topology evidence="1">Multi-pass membrane protein</topology>
    </subcellularLocation>
</comment>
<reference evidence="10" key="2">
    <citation type="submission" date="2011-01" db="EMBL/GenBank/DDBJ databases">
        <title>The Non-contiguous Finished genome of Clostridium papyrosolvens.</title>
        <authorList>
            <person name="Lucas S."/>
            <person name="Copeland A."/>
            <person name="Lapidus A."/>
            <person name="Cheng J.-F."/>
            <person name="Goodwin L."/>
            <person name="Pitluck S."/>
            <person name="Misra M."/>
            <person name="Chertkov O."/>
            <person name="Detter J.C."/>
            <person name="Han C."/>
            <person name="Tapia R."/>
            <person name="Land M."/>
            <person name="Hauser L."/>
            <person name="Kyrpides N."/>
            <person name="Ivanova N."/>
            <person name="Pagani I."/>
            <person name="Mouttaki H."/>
            <person name="He Z."/>
            <person name="Zhou J."/>
            <person name="Hemme C.L."/>
            <person name="Woyke T."/>
        </authorList>
    </citation>
    <scope>NUCLEOTIDE SEQUENCE [LARGE SCALE GENOMIC DNA]</scope>
    <source>
        <strain evidence="10">DSM 2782</strain>
    </source>
</reference>
<dbReference type="RefSeq" id="WP_004621346.1">
    <property type="nucleotide sequence ID" value="NZ_ACXX02000014.1"/>
</dbReference>
<evidence type="ECO:0000256" key="7">
    <source>
        <dbReference type="ARBA" id="ARBA00023136"/>
    </source>
</evidence>
<evidence type="ECO:0000256" key="4">
    <source>
        <dbReference type="ARBA" id="ARBA00022475"/>
    </source>
</evidence>
<dbReference type="Proteomes" id="UP000003860">
    <property type="component" value="Unassembled WGS sequence"/>
</dbReference>
<dbReference type="GO" id="GO:0140359">
    <property type="term" value="F:ABC-type transporter activity"/>
    <property type="evidence" value="ECO:0007669"/>
    <property type="project" value="InterPro"/>
</dbReference>
<organism evidence="10 11">
    <name type="scientific">Ruminiclostridium papyrosolvens DSM 2782</name>
    <dbReference type="NCBI Taxonomy" id="588581"/>
    <lineage>
        <taxon>Bacteria</taxon>
        <taxon>Bacillati</taxon>
        <taxon>Bacillota</taxon>
        <taxon>Clostridia</taxon>
        <taxon>Eubacteriales</taxon>
        <taxon>Oscillospiraceae</taxon>
        <taxon>Ruminiclostridium</taxon>
    </lineage>
</organism>
<dbReference type="EMBL" id="ACXX02000014">
    <property type="protein sequence ID" value="EGD46350.1"/>
    <property type="molecule type" value="Genomic_DNA"/>
</dbReference>
<feature type="transmembrane region" description="Helical" evidence="8">
    <location>
        <begin position="191"/>
        <end position="211"/>
    </location>
</feature>
<evidence type="ECO:0000256" key="2">
    <source>
        <dbReference type="ARBA" id="ARBA00007783"/>
    </source>
</evidence>
<reference evidence="10" key="1">
    <citation type="submission" date="2009-07" db="EMBL/GenBank/DDBJ databases">
        <authorList>
            <consortium name="US DOE Joint Genome Institute (JGI-PGF)"/>
            <person name="Lucas S."/>
            <person name="Copeland A."/>
            <person name="Lapidus A."/>
            <person name="Glavina del Rio T."/>
            <person name="Tice H."/>
            <person name="Bruce D."/>
            <person name="Goodwin L."/>
            <person name="Pitluck S."/>
            <person name="Larimer F."/>
            <person name="Land M.L."/>
            <person name="Mouttaki H."/>
            <person name="He Z."/>
            <person name="Zhou J."/>
            <person name="Hemme C.L."/>
        </authorList>
    </citation>
    <scope>NUCLEOTIDE SEQUENCE</scope>
    <source>
        <strain evidence="10">DSM 2782</strain>
    </source>
</reference>
<evidence type="ECO:0000256" key="3">
    <source>
        <dbReference type="ARBA" id="ARBA00022448"/>
    </source>
</evidence>
<evidence type="ECO:0000256" key="6">
    <source>
        <dbReference type="ARBA" id="ARBA00022989"/>
    </source>
</evidence>
<dbReference type="InterPro" id="IPR051449">
    <property type="entry name" value="ABC-2_transporter_component"/>
</dbReference>
<dbReference type="InterPro" id="IPR047817">
    <property type="entry name" value="ABC2_TM_bact-type"/>
</dbReference>
<comment type="similarity">
    <text evidence="2">Belongs to the ABC-2 integral membrane protein family.</text>
</comment>
<protein>
    <submittedName>
        <fullName evidence="10">ABC-2 type transporter</fullName>
    </submittedName>
</protein>
<keyword evidence="6 8" id="KW-1133">Transmembrane helix</keyword>
<feature type="transmembrane region" description="Helical" evidence="8">
    <location>
        <begin position="359"/>
        <end position="381"/>
    </location>
</feature>
<dbReference type="OrthoDB" id="1864035at2"/>
<evidence type="ECO:0000259" key="9">
    <source>
        <dbReference type="PROSITE" id="PS51012"/>
    </source>
</evidence>
<feature type="transmembrane region" description="Helical" evidence="8">
    <location>
        <begin position="267"/>
        <end position="291"/>
    </location>
</feature>
<feature type="transmembrane region" description="Helical" evidence="8">
    <location>
        <begin position="232"/>
        <end position="261"/>
    </location>
</feature>
<sequence>MRTWYLFKKFIIEAIRDWKLLIFVLVFGPLFVAIFFGVFSNHETTYKVAIYNKDVQVTDNSGTTVNVAQSLLDVLNKRKNSDGTPMFKVIVEKDLDTAKENIRAKKYDGYIVFPENFSQRIAEQKNNPNAAKADMYVYGDKANQNYMISAIMINEYCMQLINSITGKSSSLNFVEDFVVDYKNRTTFEASIPAAIMVGIIMILFTAAIALIKEVDSGTLRRLQISKASALEVLASLNLTQILIGFVEVGITLFTAFVLFGAKPGGNVATIFLISMLACISVIPIGFIVASFSRTTSDILIFGNIPYMLLFIFSGAFPIPRLNLFTISGYTIAINDFLPTTPAMTALKKVMDEGAGLQNVLGDLAVVIIVTAVYYVIGVRLFNKKHMELS</sequence>
<proteinExistence type="inferred from homology"/>
<dbReference type="InterPro" id="IPR013525">
    <property type="entry name" value="ABC2_TM"/>
</dbReference>
<evidence type="ECO:0000256" key="5">
    <source>
        <dbReference type="ARBA" id="ARBA00022692"/>
    </source>
</evidence>
<feature type="domain" description="ABC transmembrane type-2" evidence="9">
    <location>
        <begin position="145"/>
        <end position="384"/>
    </location>
</feature>
<keyword evidence="5 8" id="KW-0812">Transmembrane</keyword>
<feature type="transmembrane region" description="Helical" evidence="8">
    <location>
        <begin position="298"/>
        <end position="318"/>
    </location>
</feature>
<keyword evidence="7 8" id="KW-0472">Membrane</keyword>
<dbReference type="Gene3D" id="3.40.1710.10">
    <property type="entry name" value="abc type-2 transporter like domain"/>
    <property type="match status" value="1"/>
</dbReference>
<accession>F1TGL9</accession>
<dbReference type="AlphaFoldDB" id="F1TGL9"/>
<keyword evidence="3" id="KW-0813">Transport</keyword>
<comment type="caution">
    <text evidence="10">The sequence shown here is derived from an EMBL/GenBank/DDBJ whole genome shotgun (WGS) entry which is preliminary data.</text>
</comment>
<dbReference type="STRING" id="588581.Cpap_0289"/>
<dbReference type="PROSITE" id="PS51012">
    <property type="entry name" value="ABC_TM2"/>
    <property type="match status" value="1"/>
</dbReference>
<keyword evidence="11" id="KW-1185">Reference proteome</keyword>
<dbReference type="eggNOG" id="COG1668">
    <property type="taxonomic scope" value="Bacteria"/>
</dbReference>
<dbReference type="PANTHER" id="PTHR30294:SF38">
    <property type="entry name" value="TRANSPORT PERMEASE PROTEIN"/>
    <property type="match status" value="1"/>
</dbReference>
<evidence type="ECO:0000256" key="1">
    <source>
        <dbReference type="ARBA" id="ARBA00004651"/>
    </source>
</evidence>
<evidence type="ECO:0000313" key="10">
    <source>
        <dbReference type="EMBL" id="EGD46350.1"/>
    </source>
</evidence>
<dbReference type="Pfam" id="PF12698">
    <property type="entry name" value="ABC2_membrane_3"/>
    <property type="match status" value="1"/>
</dbReference>
<name>F1TGL9_9FIRM</name>
<dbReference type="GO" id="GO:0005886">
    <property type="term" value="C:plasma membrane"/>
    <property type="evidence" value="ECO:0007669"/>
    <property type="project" value="UniProtKB-SubCell"/>
</dbReference>
<evidence type="ECO:0000256" key="8">
    <source>
        <dbReference type="SAM" id="Phobius"/>
    </source>
</evidence>
<dbReference type="PANTHER" id="PTHR30294">
    <property type="entry name" value="MEMBRANE COMPONENT OF ABC TRANSPORTER YHHJ-RELATED"/>
    <property type="match status" value="1"/>
</dbReference>
<evidence type="ECO:0000313" key="11">
    <source>
        <dbReference type="Proteomes" id="UP000003860"/>
    </source>
</evidence>
<keyword evidence="4" id="KW-1003">Cell membrane</keyword>